<sequence>MKFKSIFKNEKLQTVALGIAVVLMLSVYAFMFVDTLFGKPDPAMEESLKRQKQIVETVKQLQKLPKE</sequence>
<feature type="transmembrane region" description="Helical" evidence="1">
    <location>
        <begin position="12"/>
        <end position="33"/>
    </location>
</feature>
<evidence type="ECO:0000313" key="2">
    <source>
        <dbReference type="EMBL" id="WHY88728.1"/>
    </source>
</evidence>
<dbReference type="KEGG" id="nnv:QNH39_13200"/>
<protein>
    <submittedName>
        <fullName evidence="2">Uncharacterized protein</fullName>
    </submittedName>
</protein>
<dbReference type="RefSeq" id="WP_066087083.1">
    <property type="nucleotide sequence ID" value="NZ_CP126114.1"/>
</dbReference>
<accession>A0AA95MYY9</accession>
<keyword evidence="1" id="KW-0812">Transmembrane</keyword>
<reference evidence="2" key="1">
    <citation type="submission" date="2023-05" db="EMBL/GenBank/DDBJ databases">
        <title>Comparative genomics of Bacillaceae isolates and their secondary metabolite potential.</title>
        <authorList>
            <person name="Song L."/>
            <person name="Nielsen L.J."/>
            <person name="Mohite O."/>
            <person name="Xu X."/>
            <person name="Weber T."/>
            <person name="Kovacs A.T."/>
        </authorList>
    </citation>
    <scope>NUCLEOTIDE SEQUENCE</scope>
    <source>
        <strain evidence="2">XLM17</strain>
    </source>
</reference>
<gene>
    <name evidence="2" type="ORF">QNH39_13200</name>
</gene>
<organism evidence="2 3">
    <name type="scientific">Neobacillus novalis</name>
    <dbReference type="NCBI Taxonomy" id="220687"/>
    <lineage>
        <taxon>Bacteria</taxon>
        <taxon>Bacillati</taxon>
        <taxon>Bacillota</taxon>
        <taxon>Bacilli</taxon>
        <taxon>Bacillales</taxon>
        <taxon>Bacillaceae</taxon>
        <taxon>Neobacillus</taxon>
    </lineage>
</organism>
<name>A0AA95MYY9_9BACI</name>
<dbReference type="EMBL" id="CP126114">
    <property type="protein sequence ID" value="WHY88728.1"/>
    <property type="molecule type" value="Genomic_DNA"/>
</dbReference>
<evidence type="ECO:0000313" key="3">
    <source>
        <dbReference type="Proteomes" id="UP001178288"/>
    </source>
</evidence>
<keyword evidence="3" id="KW-1185">Reference proteome</keyword>
<proteinExistence type="predicted"/>
<keyword evidence="1" id="KW-0472">Membrane</keyword>
<dbReference type="Proteomes" id="UP001178288">
    <property type="component" value="Chromosome"/>
</dbReference>
<evidence type="ECO:0000256" key="1">
    <source>
        <dbReference type="SAM" id="Phobius"/>
    </source>
</evidence>
<dbReference type="AlphaFoldDB" id="A0AA95MYY9"/>
<keyword evidence="1" id="KW-1133">Transmembrane helix</keyword>